<sequence length="286" mass="31603">MLGDCLERLDEIDNQYVDSVVTDPPYGLSFMGKSWDHGVPGVPYWTECLRVAKPGAYLLAFGGTRKVHRLACAIEDAGWQLRDRIMWVFGTGFPKSLDVSKAIDKAAGAEREIIGYGDVGRASNITPYSQGKIGSRDTRVITMPATEAAKKWQGWGTALKPAYEPIIMARKPFDGTVAQNVFRHGCGGLNIDGCRIGSETWHHSGSNAKGLYEGYTGKDSSRSATGRWPANFIHDGSDEVVELFPKNTARFFYCAKASKRARNLGMESFINMEVFKLICDEKKQKS</sequence>
<reference evidence="5" key="1">
    <citation type="journal article" date="2015" name="Nature">
        <title>Complex archaea that bridge the gap between prokaryotes and eukaryotes.</title>
        <authorList>
            <person name="Spang A."/>
            <person name="Saw J.H."/>
            <person name="Jorgensen S.L."/>
            <person name="Zaremba-Niedzwiedzka K."/>
            <person name="Martijn J."/>
            <person name="Lind A.E."/>
            <person name="van Eijk R."/>
            <person name="Schleper C."/>
            <person name="Guy L."/>
            <person name="Ettema T.J."/>
        </authorList>
    </citation>
    <scope>NUCLEOTIDE SEQUENCE</scope>
</reference>
<keyword evidence="2" id="KW-0489">Methyltransferase</keyword>
<evidence type="ECO:0000256" key="1">
    <source>
        <dbReference type="ARBA" id="ARBA00006594"/>
    </source>
</evidence>
<dbReference type="GO" id="GO:0032259">
    <property type="term" value="P:methylation"/>
    <property type="evidence" value="ECO:0007669"/>
    <property type="project" value="UniProtKB-KW"/>
</dbReference>
<evidence type="ECO:0000256" key="3">
    <source>
        <dbReference type="ARBA" id="ARBA00022679"/>
    </source>
</evidence>
<keyword evidence="3" id="KW-0808">Transferase</keyword>
<comment type="caution">
    <text evidence="5">The sequence shown here is derived from an EMBL/GenBank/DDBJ whole genome shotgun (WGS) entry which is preliminary data.</text>
</comment>
<dbReference type="AlphaFoldDB" id="A0A0F8WN92"/>
<name>A0A0F8WN92_9ZZZZ</name>
<gene>
    <name evidence="5" type="ORF">LCGC14_3131860</name>
</gene>
<comment type="similarity">
    <text evidence="1">Belongs to the N(4)/N(6)-methyltransferase family.</text>
</comment>
<dbReference type="InterPro" id="IPR002941">
    <property type="entry name" value="DNA_methylase_N4/N6"/>
</dbReference>
<dbReference type="EMBL" id="LAZR01068374">
    <property type="protein sequence ID" value="KKK49755.1"/>
    <property type="molecule type" value="Genomic_DNA"/>
</dbReference>
<protein>
    <recommendedName>
        <fullName evidence="4">DNA methylase N-4/N-6 domain-containing protein</fullName>
    </recommendedName>
</protein>
<dbReference type="Pfam" id="PF01555">
    <property type="entry name" value="N6_N4_Mtase"/>
    <property type="match status" value="1"/>
</dbReference>
<accession>A0A0F8WN92</accession>
<organism evidence="5">
    <name type="scientific">marine sediment metagenome</name>
    <dbReference type="NCBI Taxonomy" id="412755"/>
    <lineage>
        <taxon>unclassified sequences</taxon>
        <taxon>metagenomes</taxon>
        <taxon>ecological metagenomes</taxon>
    </lineage>
</organism>
<dbReference type="Gene3D" id="3.40.50.150">
    <property type="entry name" value="Vaccinia Virus protein VP39"/>
    <property type="match status" value="1"/>
</dbReference>
<dbReference type="PROSITE" id="PS00092">
    <property type="entry name" value="N6_MTASE"/>
    <property type="match status" value="1"/>
</dbReference>
<evidence type="ECO:0000313" key="5">
    <source>
        <dbReference type="EMBL" id="KKK49755.1"/>
    </source>
</evidence>
<evidence type="ECO:0000259" key="4">
    <source>
        <dbReference type="Pfam" id="PF01555"/>
    </source>
</evidence>
<dbReference type="InterPro" id="IPR002052">
    <property type="entry name" value="DNA_methylase_N6_adenine_CS"/>
</dbReference>
<dbReference type="InterPro" id="IPR029063">
    <property type="entry name" value="SAM-dependent_MTases_sf"/>
</dbReference>
<proteinExistence type="inferred from homology"/>
<dbReference type="SUPFAM" id="SSF53335">
    <property type="entry name" value="S-adenosyl-L-methionine-dependent methyltransferases"/>
    <property type="match status" value="1"/>
</dbReference>
<feature type="domain" description="DNA methylase N-4/N-6" evidence="4">
    <location>
        <begin position="17"/>
        <end position="93"/>
    </location>
</feature>
<dbReference type="GO" id="GO:0003677">
    <property type="term" value="F:DNA binding"/>
    <property type="evidence" value="ECO:0007669"/>
    <property type="project" value="InterPro"/>
</dbReference>
<evidence type="ECO:0000256" key="2">
    <source>
        <dbReference type="ARBA" id="ARBA00022603"/>
    </source>
</evidence>
<dbReference type="GO" id="GO:0008170">
    <property type="term" value="F:N-methyltransferase activity"/>
    <property type="evidence" value="ECO:0007669"/>
    <property type="project" value="InterPro"/>
</dbReference>